<feature type="transmembrane region" description="Helical" evidence="1">
    <location>
        <begin position="173"/>
        <end position="199"/>
    </location>
</feature>
<keyword evidence="1" id="KW-0472">Membrane</keyword>
<keyword evidence="3" id="KW-1185">Reference proteome</keyword>
<comment type="caution">
    <text evidence="2">The sequence shown here is derived from an EMBL/GenBank/DDBJ whole genome shotgun (WGS) entry which is preliminary data.</text>
</comment>
<accession>A0ABT7CXK9</accession>
<name>A0ABT7CXK9_9BACT</name>
<evidence type="ECO:0000313" key="3">
    <source>
        <dbReference type="Proteomes" id="UP001228581"/>
    </source>
</evidence>
<protein>
    <recommendedName>
        <fullName evidence="4">DUF4190 domain-containing protein</fullName>
    </recommendedName>
</protein>
<evidence type="ECO:0000256" key="1">
    <source>
        <dbReference type="SAM" id="Phobius"/>
    </source>
</evidence>
<reference evidence="2 3" key="1">
    <citation type="submission" date="2023-05" db="EMBL/GenBank/DDBJ databases">
        <authorList>
            <person name="Zhang X."/>
        </authorList>
    </citation>
    <scope>NUCLEOTIDE SEQUENCE [LARGE SCALE GENOMIC DNA]</scope>
    <source>
        <strain evidence="2 3">DM2B3-1</strain>
    </source>
</reference>
<sequence>MRFIFLMIAGCICLQACHSNRMSFKSVASLSKQSFSDTLTLTSPDTSQTINAAQIANTPHSSQYPVNNSTQTNIIAKPDTSKTILISPKTTSSPVDSTKLYVPRKAPVHPMAQTSFWTGISTQILLLLTSFGGVAIFGLAVVSALIAITSGIRGLRQIRKSEGYYRGATRAMIGLILGGTIILPIIGLVLLLIMGYGYVKA</sequence>
<evidence type="ECO:0008006" key="4">
    <source>
        <dbReference type="Google" id="ProtNLM"/>
    </source>
</evidence>
<dbReference type="RefSeq" id="WP_314004885.1">
    <property type="nucleotide sequence ID" value="NZ_JASJOR010000002.1"/>
</dbReference>
<keyword evidence="1" id="KW-1133">Transmembrane helix</keyword>
<organism evidence="2 3">
    <name type="scientific">Xanthocytophaga flava</name>
    <dbReference type="NCBI Taxonomy" id="3048013"/>
    <lineage>
        <taxon>Bacteria</taxon>
        <taxon>Pseudomonadati</taxon>
        <taxon>Bacteroidota</taxon>
        <taxon>Cytophagia</taxon>
        <taxon>Cytophagales</taxon>
        <taxon>Rhodocytophagaceae</taxon>
        <taxon>Xanthocytophaga</taxon>
    </lineage>
</organism>
<evidence type="ECO:0000313" key="2">
    <source>
        <dbReference type="EMBL" id="MDJ1498458.1"/>
    </source>
</evidence>
<dbReference type="Proteomes" id="UP001228581">
    <property type="component" value="Unassembled WGS sequence"/>
</dbReference>
<proteinExistence type="predicted"/>
<dbReference type="EMBL" id="JASJOT010000047">
    <property type="protein sequence ID" value="MDJ1498458.1"/>
    <property type="molecule type" value="Genomic_DNA"/>
</dbReference>
<feature type="transmembrane region" description="Helical" evidence="1">
    <location>
        <begin position="124"/>
        <end position="152"/>
    </location>
</feature>
<gene>
    <name evidence="2" type="ORF">QNI19_36320</name>
</gene>
<keyword evidence="1" id="KW-0812">Transmembrane</keyword>